<feature type="domain" description="AN1-type" evidence="5">
    <location>
        <begin position="114"/>
        <end position="162"/>
    </location>
</feature>
<evidence type="ECO:0000256" key="4">
    <source>
        <dbReference type="PROSITE-ProRule" id="PRU00449"/>
    </source>
</evidence>
<evidence type="ECO:0000256" key="2">
    <source>
        <dbReference type="ARBA" id="ARBA00022771"/>
    </source>
</evidence>
<evidence type="ECO:0000313" key="6">
    <source>
        <dbReference type="EMBL" id="CAD8725919.1"/>
    </source>
</evidence>
<sequence>MDVPEIGAKCAAHMCVNFEYMPFKCEACGLMFCAEHRMFELHECSKAMCGGDPGGEFAGVSVSGVVESTPGLTVSCPLCAETLFVKKNGGENSGTVSTDELIAKHISAGCPKRARKNKMCSADGCRKREVVKMICRVCNKNFCLEHRHEADHNCTTNPAIKNTTPALKSNVGIPTKLSERLARITQTSKNQLNEKEAVGRHGFANSEAFPEGDESIEPADRFVLAVYFPLSDSQPPRYMYFHRRNTVGRVLDLLHDRLPREVANSSSRLNLFVVRASGVSALPHIERLIDFPSSVLRQGDCVVIESAPSLSPLWLQRVPQARKPIESSAS</sequence>
<keyword evidence="2 4" id="KW-0863">Zinc-finger</keyword>
<dbReference type="Pfam" id="PF01428">
    <property type="entry name" value="zf-AN1"/>
    <property type="match status" value="2"/>
</dbReference>
<dbReference type="SMART" id="SM00154">
    <property type="entry name" value="ZnF_AN1"/>
    <property type="match status" value="2"/>
</dbReference>
<reference evidence="6" key="1">
    <citation type="submission" date="2021-01" db="EMBL/GenBank/DDBJ databases">
        <authorList>
            <person name="Corre E."/>
            <person name="Pelletier E."/>
            <person name="Niang G."/>
            <person name="Scheremetjew M."/>
            <person name="Finn R."/>
            <person name="Kale V."/>
            <person name="Holt S."/>
            <person name="Cochrane G."/>
            <person name="Meng A."/>
            <person name="Brown T."/>
            <person name="Cohen L."/>
        </authorList>
    </citation>
    <scope>NUCLEOTIDE SEQUENCE</scope>
    <source>
        <strain evidence="6">CCMP3276</strain>
    </source>
</reference>
<dbReference type="PANTHER" id="PTHR14677">
    <property type="entry name" value="ARSENITE INDUCUBLE RNA ASSOCIATED PROTEIN AIP-1-RELATED"/>
    <property type="match status" value="1"/>
</dbReference>
<proteinExistence type="predicted"/>
<evidence type="ECO:0000256" key="3">
    <source>
        <dbReference type="ARBA" id="ARBA00022833"/>
    </source>
</evidence>
<keyword evidence="3" id="KW-0862">Zinc</keyword>
<dbReference type="GO" id="GO:0005737">
    <property type="term" value="C:cytoplasm"/>
    <property type="evidence" value="ECO:0007669"/>
    <property type="project" value="TreeGrafter"/>
</dbReference>
<name>A0A7S0T789_9RHOD</name>
<keyword evidence="1" id="KW-0479">Metal-binding</keyword>
<dbReference type="EMBL" id="HBFE01002998">
    <property type="protein sequence ID" value="CAD8725919.1"/>
    <property type="molecule type" value="Transcribed_RNA"/>
</dbReference>
<protein>
    <recommendedName>
        <fullName evidence="5">AN1-type domain-containing protein</fullName>
    </recommendedName>
</protein>
<dbReference type="SUPFAM" id="SSF118310">
    <property type="entry name" value="AN1-like Zinc finger"/>
    <property type="match status" value="2"/>
</dbReference>
<evidence type="ECO:0000256" key="1">
    <source>
        <dbReference type="ARBA" id="ARBA00022723"/>
    </source>
</evidence>
<dbReference type="PANTHER" id="PTHR14677:SF20">
    <property type="entry name" value="ZINC FINGER AN1-TYPE CONTAINING 2A-RELATED"/>
    <property type="match status" value="1"/>
</dbReference>
<gene>
    <name evidence="6" type="ORF">EMAD1354_LOCUS1999</name>
</gene>
<dbReference type="InterPro" id="IPR035896">
    <property type="entry name" value="AN1-like_Znf"/>
</dbReference>
<evidence type="ECO:0000259" key="5">
    <source>
        <dbReference type="PROSITE" id="PS51039"/>
    </source>
</evidence>
<accession>A0A7S0T789</accession>
<dbReference type="InterPro" id="IPR000058">
    <property type="entry name" value="Znf_AN1"/>
</dbReference>
<organism evidence="6">
    <name type="scientific">Erythrolobus madagascarensis</name>
    <dbReference type="NCBI Taxonomy" id="708628"/>
    <lineage>
        <taxon>Eukaryota</taxon>
        <taxon>Rhodophyta</taxon>
        <taxon>Bangiophyceae</taxon>
        <taxon>Porphyridiales</taxon>
        <taxon>Porphyridiaceae</taxon>
        <taxon>Erythrolobus</taxon>
    </lineage>
</organism>
<dbReference type="Gene3D" id="4.10.1110.10">
    <property type="entry name" value="AN1-like Zinc finger"/>
    <property type="match status" value="2"/>
</dbReference>
<dbReference type="PROSITE" id="PS51039">
    <property type="entry name" value="ZF_AN1"/>
    <property type="match status" value="1"/>
</dbReference>
<dbReference type="AlphaFoldDB" id="A0A7S0T789"/>
<dbReference type="GO" id="GO:0008270">
    <property type="term" value="F:zinc ion binding"/>
    <property type="evidence" value="ECO:0007669"/>
    <property type="project" value="UniProtKB-KW"/>
</dbReference>